<dbReference type="InterPro" id="IPR035699">
    <property type="entry name" value="AAA_6"/>
</dbReference>
<evidence type="ECO:0000313" key="18">
    <source>
        <dbReference type="Proteomes" id="UP001152320"/>
    </source>
</evidence>
<dbReference type="FunFam" id="3.20.180.20:FF:000003">
    <property type="entry name" value="Dynein heavy chain 12, axonemal"/>
    <property type="match status" value="1"/>
</dbReference>
<dbReference type="GO" id="GO:0005930">
    <property type="term" value="C:axoneme"/>
    <property type="evidence" value="ECO:0007669"/>
    <property type="project" value="UniProtKB-SubCell"/>
</dbReference>
<keyword evidence="5" id="KW-0677">Repeat</keyword>
<evidence type="ECO:0000256" key="9">
    <source>
        <dbReference type="ARBA" id="ARBA00023054"/>
    </source>
</evidence>
<evidence type="ECO:0000256" key="1">
    <source>
        <dbReference type="ARBA" id="ARBA00004430"/>
    </source>
</evidence>
<dbReference type="PANTHER" id="PTHR22878:SF64">
    <property type="entry name" value="DYNEIN AXONEMAL HEAVY CHAIN 14"/>
    <property type="match status" value="1"/>
</dbReference>
<gene>
    <name evidence="17" type="ORF">HOLleu_09255</name>
</gene>
<evidence type="ECO:0000256" key="7">
    <source>
        <dbReference type="ARBA" id="ARBA00022840"/>
    </source>
</evidence>
<dbReference type="Gene3D" id="1.20.58.1120">
    <property type="match status" value="1"/>
</dbReference>
<dbReference type="Gene3D" id="1.20.920.30">
    <property type="match status" value="1"/>
</dbReference>
<dbReference type="FunFam" id="1.20.140.100:FF:000004">
    <property type="entry name" value="Dynein axonemal heavy chain 6"/>
    <property type="match status" value="1"/>
</dbReference>
<feature type="region of interest" description="Disordered" evidence="15">
    <location>
        <begin position="774"/>
        <end position="820"/>
    </location>
</feature>
<feature type="compositionally biased region" description="Basic and acidic residues" evidence="15">
    <location>
        <begin position="848"/>
        <end position="862"/>
    </location>
</feature>
<evidence type="ECO:0000256" key="2">
    <source>
        <dbReference type="ARBA" id="ARBA00008887"/>
    </source>
</evidence>
<dbReference type="Pfam" id="PF12774">
    <property type="entry name" value="AAA_6"/>
    <property type="match status" value="1"/>
</dbReference>
<dbReference type="FunFam" id="1.10.8.710:FF:000004">
    <property type="entry name" value="Dynein axonemal heavy chain 6"/>
    <property type="match status" value="1"/>
</dbReference>
<evidence type="ECO:0000256" key="5">
    <source>
        <dbReference type="ARBA" id="ARBA00022737"/>
    </source>
</evidence>
<dbReference type="InterPro" id="IPR026983">
    <property type="entry name" value="DHC"/>
</dbReference>
<dbReference type="Pfam" id="PF12777">
    <property type="entry name" value="MT"/>
    <property type="match status" value="1"/>
</dbReference>
<dbReference type="InterPro" id="IPR025662">
    <property type="entry name" value="Sigma_54_int_dom_ATP-bd_1"/>
</dbReference>
<feature type="region of interest" description="Disordered" evidence="15">
    <location>
        <begin position="2541"/>
        <end position="2567"/>
    </location>
</feature>
<reference evidence="17" key="1">
    <citation type="submission" date="2021-10" db="EMBL/GenBank/DDBJ databases">
        <title>Tropical sea cucumber genome reveals ecological adaptation and Cuvierian tubules defense mechanism.</title>
        <authorList>
            <person name="Chen T."/>
        </authorList>
    </citation>
    <scope>NUCLEOTIDE SEQUENCE</scope>
    <source>
        <strain evidence="17">Nanhai2018</strain>
        <tissue evidence="17">Muscle</tissue>
    </source>
</reference>
<keyword evidence="9 14" id="KW-0175">Coiled coil</keyword>
<keyword evidence="11" id="KW-0505">Motor protein</keyword>
<dbReference type="FunFam" id="1.20.920.30:FF:000017">
    <property type="entry name" value="Dynein axonemal heavy chain 14"/>
    <property type="match status" value="1"/>
</dbReference>
<protein>
    <submittedName>
        <fullName evidence="17">Dynein heavy chain 6, axonemal</fullName>
    </submittedName>
</protein>
<evidence type="ECO:0000256" key="4">
    <source>
        <dbReference type="ARBA" id="ARBA00022701"/>
    </source>
</evidence>
<feature type="region of interest" description="Disordered" evidence="15">
    <location>
        <begin position="1"/>
        <end position="116"/>
    </location>
</feature>
<dbReference type="InterPro" id="IPR043157">
    <property type="entry name" value="Dynein_AAA1S"/>
</dbReference>
<dbReference type="PROSITE" id="PS00675">
    <property type="entry name" value="SIGMA54_INTERACT_1"/>
    <property type="match status" value="1"/>
</dbReference>
<dbReference type="InterPro" id="IPR027417">
    <property type="entry name" value="P-loop_NTPase"/>
</dbReference>
<keyword evidence="18" id="KW-1185">Reference proteome</keyword>
<dbReference type="GO" id="GO:0005874">
    <property type="term" value="C:microtubule"/>
    <property type="evidence" value="ECO:0007669"/>
    <property type="project" value="UniProtKB-KW"/>
</dbReference>
<dbReference type="InterPro" id="IPR024743">
    <property type="entry name" value="Dynein_HC_stalk"/>
</dbReference>
<keyword evidence="13" id="KW-0966">Cell projection</keyword>
<dbReference type="Pfam" id="PF08393">
    <property type="entry name" value="DHC_N2"/>
    <property type="match status" value="1"/>
</dbReference>
<keyword evidence="3" id="KW-0963">Cytoplasm</keyword>
<feature type="compositionally biased region" description="Polar residues" evidence="15">
    <location>
        <begin position="35"/>
        <end position="52"/>
    </location>
</feature>
<feature type="region of interest" description="Disordered" evidence="15">
    <location>
        <begin position="2229"/>
        <end position="2290"/>
    </location>
</feature>
<dbReference type="GO" id="GO:0051959">
    <property type="term" value="F:dynein light intermediate chain binding"/>
    <property type="evidence" value="ECO:0007669"/>
    <property type="project" value="InterPro"/>
</dbReference>
<dbReference type="Pfam" id="PF12781">
    <property type="entry name" value="AAA_9"/>
    <property type="match status" value="1"/>
</dbReference>
<dbReference type="Pfam" id="PF12780">
    <property type="entry name" value="AAA_8"/>
    <property type="match status" value="1"/>
</dbReference>
<feature type="compositionally biased region" description="Polar residues" evidence="15">
    <location>
        <begin position="2277"/>
        <end position="2290"/>
    </location>
</feature>
<feature type="region of interest" description="Disordered" evidence="15">
    <location>
        <begin position="668"/>
        <end position="730"/>
    </location>
</feature>
<evidence type="ECO:0000256" key="12">
    <source>
        <dbReference type="ARBA" id="ARBA00023212"/>
    </source>
</evidence>
<dbReference type="FunFam" id="1.20.58.1120:FF:000007">
    <property type="entry name" value="Dynein heavy chain 4"/>
    <property type="match status" value="1"/>
</dbReference>
<evidence type="ECO:0000256" key="8">
    <source>
        <dbReference type="ARBA" id="ARBA00023017"/>
    </source>
</evidence>
<dbReference type="Gene3D" id="1.10.287.2620">
    <property type="match status" value="1"/>
</dbReference>
<dbReference type="InterPro" id="IPR003593">
    <property type="entry name" value="AAA+_ATPase"/>
</dbReference>
<dbReference type="GO" id="GO:0007018">
    <property type="term" value="P:microtubule-based movement"/>
    <property type="evidence" value="ECO:0007669"/>
    <property type="project" value="InterPro"/>
</dbReference>
<feature type="compositionally biased region" description="Basic and acidic residues" evidence="15">
    <location>
        <begin position="74"/>
        <end position="90"/>
    </location>
</feature>
<dbReference type="InterPro" id="IPR024317">
    <property type="entry name" value="Dynein_heavy_chain_D4_dom"/>
</dbReference>
<dbReference type="Pfam" id="PF22597">
    <property type="entry name" value="DYN_lid"/>
    <property type="match status" value="1"/>
</dbReference>
<sequence>MDSSSVKSHNPDPRQMFLLPTENEPENPNSREYDDNSYSYLDQPTNERSAQSAPAALRVMYDDIGGPPPTRASPKIDKDSISTVSKDTRSQKNVKFRSSPDYIQPSSAAQRRGLDLKSRLYDRPQDAQVFRMMLPASSVQAQQQNAVLPPIPRPPAAPKSGTLKTTMFKKDYARLKLKRQTSKSNMADNKMGKSDETSEKLAYQRRHSDSSTIKSPIAENDPAEVSSQLTDSPSVLSEDNLPIIAPVSPLMQALKKDITPDPSVKSEATQDLRLPSSPSGSRKMDSRLVLIYTSTNKFDDSVPAIDSITYHLRRMRQKIGLVVELPRHGPGVKEHMCGIEERLLEPARTGSGVERSKDTKKFINQFEDSGEFLYALPRDRFNPRGRYNPYNLQVVSAQEAKEALNYFTASAHAITMRIDTPSGEYDELTAAMQWLYERRVFHALFDMKVFQQFRIWKAFNIWRSIVRASKKSSSKVIMNMELFTANEILQRCMLHIKTQCELACSSADGHGVGDKAISLVHVDPHTTMTLDDFCELQAEKCDAAFLQLNRMRDKIVKVTFECCKKVAEMEGIKHPMSPNMGPLTKKVQGDSSKLRKSEMGGTENARKSGPSYTQIAEWRQILARLSRYLRTVDYIILNMLHLLVKTAVKDLFKFLQVSSDTGWELAQKSEELSDSEDSDTDSLKAPRRRTEGFKRRTGPVLSESSPGSSRPTSSQPMKKEENVPHYDFDKVETATEAVDIDEVLEGIKRQEIVDLPPDPIFEAQLVLNVGPLSRPSTVRTASRTNGLKDQDNSEAKKKSPSPTKQKFVTFAEEDSSSGDSGDEHVKLFFVFHTFSESEEESEGYVSDEDGKLERDSTNDKQEEKLKELAYIEKPETMNPEDHSKVTVSLSPSKAQFLSKIRGIIAGYEHTVGQFSALQRDPYLSVFWSPPRYDLKLSMVTREEEEEKTTPWPDLELLFGKDEEYRVLVQDVLKLVSDNMDSVEQYTKNFEEYCEMVDQARRVDVEQSMNQREWSTEEFHQVLLAHTDMVRAMEAMKTSRRRGMMQVLSQHFQASCLPYPTQVNNAVQARLPVIANKRNEDLLKVIKSATKKLDRTPKSVEEFVEHLSFLSRMDAELPTLEKEYMVVTRLFTIARDFDVEIEPEDLALYQTLMPSFQHLKSVIVYCEAKKDENIAKFSDDLNSHINSLQKETYDIKTRLQDPALLSPDTMAMVAMENLKLLNDELTVLTTKARSYASYQDRFGSSLSNQKKMKGYQEESVLADYEDSGINTKQVLDDLSVVERDLHLRRLLWESSDEWGKLLADWTITRFDELNVDIMQKNVSKFTQTVFMLEKGLPPNDVLPKLKERVIDFKQGMPVLVALRNPALRPRHWEDIQKLIGRHIVRDKNFTLGRFLELQLFHFKDKINDISTQASNEATLEVMLNKVIDLWQTTDFRLKPHSGRDFMIIAGADDITAQLEESQVTVATIRGSRYVTPIKAQVEEWDRKLNVFSRTLEEWMSCQRNWLYLEQIFMTPDIQRQLPTEAKLFAQVDKTWKDIMRRTEDHPNALKSATLPGVLEMLQANNSNLEKIHRCLEDYLETKRLVFPRFYFLSNDDLLDILAQSRNPDAVQPHLVKCFGNIKNLEIIQEARLPPTVRTMISSEGEAIELMPKNLRARGPTEQWLGSVESAMFDTVKRNLKEAVHKWGRDLQDWVLNHPGQVVLTVVQIMFNREVAAALESTSTHSELIKTRDRLVGRLNTLAGLVGQAMSPFQRKSVEALMTIVVHARDIINSLIELKTSKVGDFEWARQLRYQWDEQHNTCIVLQANASFSYGYEYLGCSPRLVITPLTDRCYLTLTGALHLHLGGSPAGPAGTGKTETVKDLAKAVGKLCLVFNCSEGLDFKMMGKFFSGLAQSGSWCCFDEFNRIDVEVLSVVAQQLHSIKAAKDANALRFMFEGRDIRLNYTCGIFVTMNPGYAGRVELPDNLKSLFRPVAMMVPDYALIAEIMLFSEGFTSAKSLSNKLVNLYQLASKQLSQQDHYDFGMRAIKSVLVMAGQRKRQQQMQNDTPAALTAEQEAFILIHALRDANIPKFLAEDVPLFESILADLFPGVSPPAPNLGTLEKAISMAVRDLNLQHWPKQLEQVKQLHSQLLVRHGCMLVGPSGGGKSTVRNILQKALSLLPTLHLQVGEHRNSVIKSFGKKGKVDTFSINPKCVKIGELYGQTDPNTLEWTDGLLASAIRRFSKESGEAVLGDETTTTDKSVTGEGTIGTRSPRVYDENRSEVTSPRSSSRGPSPHQTEYSTTAVSESGTSDIARFAQTQNDETPQDWHWLVLDGPVDTLWVENLNTALDDSKLLCLSNGERINLTTGMRLLFEVDNLSQASPATISRCAMVYLDPVDLGWRPFVKTWLMKLPKEIPDQGKQHLLALFEKSIDRGLEFLQQNIQYKHLPATDISIVATLCYLLSAFLDFLGKNGGFGNQEEDRPSSGDSLASARSARRSPKPGSKKQKAKDKERAKFSKSASSKEWFLQKHPEQLRNLFGKIFVFCFVWSFGGILKREDDSDDDGGISVGLRHEDTEGNDGSGKNKGEVADINISYEFDGFVHDMFDTEPPLGVRLPSGSRTIFQYFVSPESGKFVPWEELVPSTKSLIEKGVTHVSLGEQMGVTTNMSKEVSLEDGEMVPTVDSIRYSFLTSLLLVHKHPVLVTGESGVGKSALITNLLRRLSQEKGATTQLGTILGEVFHYSERGTNILSNITALTSGIINDDGSEFGGDPMDLTFVTGQVRKPTGGVVSTTLQLSAQTTASRVRAQIEHKLVKRGRDTLAGPRGKKVLVFVDDFNLPAPEQYGAQPPLELLRQFLELGGFYDTKKLSWKNILDVTLLAACAPLGGGRNPISPRLLKHFSVLSLPQPSTRSLQHIYQVQLGRFLENGNFLPDVIDLLVPLVSASIAIYYKMCFNMLPTPAKSHYTFNLRDLSKVIQGLLQANKSTVTSSDRAAQLLAHEAMRVFHDRLVDAKDRAKFFSFLADDLHNYFKVKWTPEKLQDEPFLFGDFLDLNVPSGERVYRPISDYEKLAHILEEYIVRVNYAGGQGNQLVFFKDALEHIIRAARVFRQPGGHMVLVGLDGTGKSTTVQLASHIAGCVLYKLTLTRGYGQSDFRDDLKKVFNLAGVQGSNTVFLLTDGDIVKESFLEDINSVLNSGEVPDLFDHDDLDSVMMDLKREAAQAEIPDTRDAVYQFFIQRVRSKLHVVLATSPAGDAFRQRCRTHPSLVNCCTLDWYDEWSHDAMMRVASVFLAQVDFTGIGGEHDTKQLKDNIAEVCVNVHKNVTVQSQKFYEELRRYYYTTPSSYLDLIQLYSKMLRIQKQHFMDNKNRLFVGLSKLTEANSLVDTMQEELVNLGPKIEEKAKDTELLLEQLSRDQEAVDQVRSIVEEQEATMKRETQLVQDYADQAEKDLESVLPALEDATAALDALDKSDISEIRVYNSPPVLVKHVMSAVCVLMKQKPDWNTSKQLLNDPGFINQLVSFDKDHVSDKVFGKLKKYTQIPGFEPEKVGQVSTACKSICQWVLALEHYIEVKKMVKPRQKRVEEAKEALNLALESLQEKQASLAKIQDHLRVLQEQYDDSVAQRESLRERKVLTQLRLQRASVLITALADEKVRWVESLENLEVKLKGIVGDMLISSSCIIYLGVFTAPYRRTMIAHWWDSCIKMNIPVSQNYTLISTMAEANTVRQWHNEGLPQDNHSTENAIFVKEGHRWPLMIDPQGQAVKWICEMEGSQLKRESASDPNYMRTLERAIRIGEPVLLENVTEILDPGLMPILMRELIHRGGQDIIKLGDTEFEYNHNFRLYMTSSIPNPHYLPAVCIRVTLINFTVTFEGLQDQLLSNVVQQ</sequence>
<evidence type="ECO:0000313" key="17">
    <source>
        <dbReference type="EMBL" id="KAJ8046080.1"/>
    </source>
</evidence>
<dbReference type="OrthoDB" id="424310at2759"/>
<feature type="compositionally biased region" description="Polar residues" evidence="15">
    <location>
        <begin position="774"/>
        <end position="785"/>
    </location>
</feature>
<keyword evidence="10" id="KW-0969">Cilium</keyword>
<evidence type="ECO:0000256" key="10">
    <source>
        <dbReference type="ARBA" id="ARBA00023069"/>
    </source>
</evidence>
<dbReference type="Gene3D" id="1.20.920.20">
    <property type="match status" value="1"/>
</dbReference>
<feature type="domain" description="AAA+ ATPase" evidence="16">
    <location>
        <begin position="2679"/>
        <end position="2888"/>
    </location>
</feature>
<feature type="domain" description="AAA+ ATPase" evidence="16">
    <location>
        <begin position="3093"/>
        <end position="3250"/>
    </location>
</feature>
<evidence type="ECO:0000259" key="16">
    <source>
        <dbReference type="SMART" id="SM00382"/>
    </source>
</evidence>
<feature type="compositionally biased region" description="Basic residues" evidence="15">
    <location>
        <begin position="2476"/>
        <end position="2490"/>
    </location>
</feature>
<feature type="region of interest" description="Disordered" evidence="15">
    <location>
        <begin position="840"/>
        <end position="862"/>
    </location>
</feature>
<dbReference type="InterPro" id="IPR054354">
    <property type="entry name" value="DYNC2H1-like_lid"/>
</dbReference>
<feature type="region of interest" description="Disordered" evidence="15">
    <location>
        <begin position="2458"/>
        <end position="2498"/>
    </location>
</feature>
<dbReference type="GO" id="GO:0030286">
    <property type="term" value="C:dynein complex"/>
    <property type="evidence" value="ECO:0007669"/>
    <property type="project" value="UniProtKB-KW"/>
</dbReference>
<dbReference type="Pfam" id="PF12775">
    <property type="entry name" value="AAA_7"/>
    <property type="match status" value="2"/>
</dbReference>
<keyword evidence="6" id="KW-0547">Nucleotide-binding</keyword>
<evidence type="ECO:0000256" key="3">
    <source>
        <dbReference type="ARBA" id="ARBA00022490"/>
    </source>
</evidence>
<dbReference type="InterPro" id="IPR035706">
    <property type="entry name" value="AAA_9"/>
</dbReference>
<dbReference type="SMART" id="SM00382">
    <property type="entry name" value="AAA"/>
    <property type="match status" value="4"/>
</dbReference>
<organism evidence="17 18">
    <name type="scientific">Holothuria leucospilota</name>
    <name type="common">Black long sea cucumber</name>
    <name type="synonym">Mertensiothuria leucospilota</name>
    <dbReference type="NCBI Taxonomy" id="206669"/>
    <lineage>
        <taxon>Eukaryota</taxon>
        <taxon>Metazoa</taxon>
        <taxon>Echinodermata</taxon>
        <taxon>Eleutherozoa</taxon>
        <taxon>Echinozoa</taxon>
        <taxon>Holothuroidea</taxon>
        <taxon>Aspidochirotacea</taxon>
        <taxon>Aspidochirotida</taxon>
        <taxon>Holothuriidae</taxon>
        <taxon>Holothuria</taxon>
    </lineage>
</organism>
<dbReference type="SUPFAM" id="SSF52540">
    <property type="entry name" value="P-loop containing nucleoside triphosphate hydrolases"/>
    <property type="match status" value="4"/>
</dbReference>
<dbReference type="Gene3D" id="1.10.8.710">
    <property type="match status" value="1"/>
</dbReference>
<dbReference type="InterPro" id="IPR013602">
    <property type="entry name" value="Dynein_heavy_linker"/>
</dbReference>
<dbReference type="GO" id="GO:0005524">
    <property type="term" value="F:ATP binding"/>
    <property type="evidence" value="ECO:0007669"/>
    <property type="project" value="UniProtKB-KW"/>
</dbReference>
<dbReference type="FunFam" id="3.40.50.300:FF:000063">
    <property type="entry name" value="dynein heavy chain 6, axonemal"/>
    <property type="match status" value="1"/>
</dbReference>
<evidence type="ECO:0000256" key="15">
    <source>
        <dbReference type="SAM" id="MobiDB-lite"/>
    </source>
</evidence>
<dbReference type="InterPro" id="IPR042228">
    <property type="entry name" value="Dynein_linker_3"/>
</dbReference>
<dbReference type="FunFam" id="3.40.50.300:FF:001810">
    <property type="entry name" value="Cytoplasmic dynein 2 heavy chain 1"/>
    <property type="match status" value="1"/>
</dbReference>
<feature type="compositionally biased region" description="Low complexity" evidence="15">
    <location>
        <begin position="699"/>
        <end position="716"/>
    </location>
</feature>
<keyword evidence="4" id="KW-0493">Microtubule</keyword>
<dbReference type="Gene3D" id="3.20.180.20">
    <property type="entry name" value="Dynein heavy chain, N-terminal domain 2"/>
    <property type="match status" value="1"/>
</dbReference>
<feature type="coiled-coil region" evidence="14">
    <location>
        <begin position="3562"/>
        <end position="3613"/>
    </location>
</feature>
<feature type="region of interest" description="Disordered" evidence="15">
    <location>
        <begin position="177"/>
        <end position="237"/>
    </location>
</feature>
<dbReference type="FunFam" id="3.40.50.300:FF:000049">
    <property type="entry name" value="Dynein, axonemal, heavy chain 5"/>
    <property type="match status" value="1"/>
</dbReference>
<feature type="compositionally biased region" description="Low complexity" evidence="15">
    <location>
        <begin position="2266"/>
        <end position="2276"/>
    </location>
</feature>
<comment type="subcellular location">
    <subcellularLocation>
        <location evidence="1">Cytoplasm</location>
        <location evidence="1">Cytoskeleton</location>
        <location evidence="1">Cilium axoneme</location>
    </subcellularLocation>
</comment>
<dbReference type="Proteomes" id="UP001152320">
    <property type="component" value="Chromosome 3"/>
</dbReference>
<dbReference type="EMBL" id="JAIZAY010000003">
    <property type="protein sequence ID" value="KAJ8046080.1"/>
    <property type="molecule type" value="Genomic_DNA"/>
</dbReference>
<feature type="compositionally biased region" description="Basic and acidic residues" evidence="15">
    <location>
        <begin position="190"/>
        <end position="199"/>
    </location>
</feature>
<dbReference type="FunFam" id="1.10.287.2620:FF:000001">
    <property type="entry name" value="Cytoplasmic dynein heavy chain 1"/>
    <property type="match status" value="1"/>
</dbReference>
<dbReference type="FunFam" id="1.20.920.20:FF:000006">
    <property type="entry name" value="Dynein, axonemal, heavy chain 6"/>
    <property type="match status" value="1"/>
</dbReference>
<keyword evidence="7" id="KW-0067">ATP-binding</keyword>
<feature type="compositionally biased region" description="Basic and acidic residues" evidence="15">
    <location>
        <begin position="786"/>
        <end position="797"/>
    </location>
</feature>
<feature type="domain" description="AAA+ ATPase" evidence="16">
    <location>
        <begin position="2133"/>
        <end position="2362"/>
    </location>
</feature>
<comment type="caution">
    <text evidence="17">The sequence shown here is derived from an EMBL/GenBank/DDBJ whole genome shotgun (WGS) entry which is preliminary data.</text>
</comment>
<keyword evidence="8" id="KW-0243">Dynein</keyword>
<dbReference type="Gene3D" id="3.40.50.300">
    <property type="entry name" value="P-loop containing nucleotide triphosphate hydrolases"/>
    <property type="match status" value="5"/>
</dbReference>
<feature type="compositionally biased region" description="Basic and acidic residues" evidence="15">
    <location>
        <begin position="717"/>
        <end position="730"/>
    </location>
</feature>
<dbReference type="Gene3D" id="1.20.140.100">
    <property type="entry name" value="Dynein heavy chain, N-terminal domain 2"/>
    <property type="match status" value="1"/>
</dbReference>
<comment type="similarity">
    <text evidence="2">Belongs to the dynein heavy chain family.</text>
</comment>
<name>A0A9Q1HHK7_HOLLE</name>
<feature type="region of interest" description="Disordered" evidence="15">
    <location>
        <begin position="260"/>
        <end position="282"/>
    </location>
</feature>
<dbReference type="PANTHER" id="PTHR22878">
    <property type="entry name" value="DYNEIN HEAVY CHAIN 6, AXONEMAL-LIKE-RELATED"/>
    <property type="match status" value="1"/>
</dbReference>
<feature type="compositionally biased region" description="Polar residues" evidence="15">
    <location>
        <begin position="225"/>
        <end position="237"/>
    </location>
</feature>
<proteinExistence type="inferred from homology"/>
<dbReference type="GO" id="GO:0045505">
    <property type="term" value="F:dynein intermediate chain binding"/>
    <property type="evidence" value="ECO:0007669"/>
    <property type="project" value="InterPro"/>
</dbReference>
<evidence type="ECO:0000256" key="14">
    <source>
        <dbReference type="SAM" id="Coils"/>
    </source>
</evidence>
<feature type="domain" description="AAA+ ATPase" evidence="16">
    <location>
        <begin position="1844"/>
        <end position="1981"/>
    </location>
</feature>
<evidence type="ECO:0000256" key="13">
    <source>
        <dbReference type="ARBA" id="ARBA00023273"/>
    </source>
</evidence>
<feature type="compositionally biased region" description="Basic and acidic residues" evidence="15">
    <location>
        <begin position="681"/>
        <end position="694"/>
    </location>
</feature>
<feature type="region of interest" description="Disordered" evidence="15">
    <location>
        <begin position="574"/>
        <end position="610"/>
    </location>
</feature>
<evidence type="ECO:0000256" key="6">
    <source>
        <dbReference type="ARBA" id="ARBA00022741"/>
    </source>
</evidence>
<accession>A0A9Q1HHK7</accession>
<keyword evidence="12" id="KW-0206">Cytoskeleton</keyword>
<evidence type="ECO:0000256" key="11">
    <source>
        <dbReference type="ARBA" id="ARBA00023175"/>
    </source>
</evidence>
<dbReference type="InterPro" id="IPR042222">
    <property type="entry name" value="Dynein_2_N"/>
</dbReference>